<gene>
    <name evidence="4" type="ORF">BT63DRAFT_422781</name>
</gene>
<name>A0A6A6UN08_9PEZI</name>
<keyword evidence="1" id="KW-0819">tRNA processing</keyword>
<keyword evidence="5" id="KW-1185">Reference proteome</keyword>
<feature type="region of interest" description="Disordered" evidence="3">
    <location>
        <begin position="526"/>
        <end position="568"/>
    </location>
</feature>
<feature type="region of interest" description="Disordered" evidence="3">
    <location>
        <begin position="325"/>
        <end position="345"/>
    </location>
</feature>
<dbReference type="OrthoDB" id="3180714at2759"/>
<dbReference type="GO" id="GO:0052717">
    <property type="term" value="F:tRNA-specific adenosine-34 deaminase activity"/>
    <property type="evidence" value="ECO:0007669"/>
    <property type="project" value="TreeGrafter"/>
</dbReference>
<dbReference type="GO" id="GO:0005634">
    <property type="term" value="C:nucleus"/>
    <property type="evidence" value="ECO:0007669"/>
    <property type="project" value="TreeGrafter"/>
</dbReference>
<protein>
    <submittedName>
        <fullName evidence="4">Uncharacterized protein</fullName>
    </submittedName>
</protein>
<dbReference type="AlphaFoldDB" id="A0A6A6UN08"/>
<dbReference type="EMBL" id="MU004232">
    <property type="protein sequence ID" value="KAF2672294.1"/>
    <property type="molecule type" value="Genomic_DNA"/>
</dbReference>
<dbReference type="PANTHER" id="PTHR11079">
    <property type="entry name" value="CYTOSINE DEAMINASE FAMILY MEMBER"/>
    <property type="match status" value="1"/>
</dbReference>
<evidence type="ECO:0000256" key="2">
    <source>
        <dbReference type="ARBA" id="ARBA00038160"/>
    </source>
</evidence>
<accession>A0A6A6UN08</accession>
<dbReference type="Gene3D" id="3.40.140.10">
    <property type="entry name" value="Cytidine Deaminase, domain 2"/>
    <property type="match status" value="1"/>
</dbReference>
<feature type="compositionally biased region" description="Basic residues" evidence="3">
    <location>
        <begin position="469"/>
        <end position="482"/>
    </location>
</feature>
<reference evidence="4" key="1">
    <citation type="journal article" date="2020" name="Stud. Mycol.">
        <title>101 Dothideomycetes genomes: a test case for predicting lifestyles and emergence of pathogens.</title>
        <authorList>
            <person name="Haridas S."/>
            <person name="Albert R."/>
            <person name="Binder M."/>
            <person name="Bloem J."/>
            <person name="Labutti K."/>
            <person name="Salamov A."/>
            <person name="Andreopoulos B."/>
            <person name="Baker S."/>
            <person name="Barry K."/>
            <person name="Bills G."/>
            <person name="Bluhm B."/>
            <person name="Cannon C."/>
            <person name="Castanera R."/>
            <person name="Culley D."/>
            <person name="Daum C."/>
            <person name="Ezra D."/>
            <person name="Gonzalez J."/>
            <person name="Henrissat B."/>
            <person name="Kuo A."/>
            <person name="Liang C."/>
            <person name="Lipzen A."/>
            <person name="Lutzoni F."/>
            <person name="Magnuson J."/>
            <person name="Mondo S."/>
            <person name="Nolan M."/>
            <person name="Ohm R."/>
            <person name="Pangilinan J."/>
            <person name="Park H.-J."/>
            <person name="Ramirez L."/>
            <person name="Alfaro M."/>
            <person name="Sun H."/>
            <person name="Tritt A."/>
            <person name="Yoshinaga Y."/>
            <person name="Zwiers L.-H."/>
            <person name="Turgeon B."/>
            <person name="Goodwin S."/>
            <person name="Spatafora J."/>
            <person name="Crous P."/>
            <person name="Grigoriev I."/>
        </authorList>
    </citation>
    <scope>NUCLEOTIDE SEQUENCE</scope>
    <source>
        <strain evidence="4">CBS 115976</strain>
    </source>
</reference>
<sequence>MAEIASSQNSLTLKPDEIPHVRLDGPLKRLRTLAEVQASDETIEVYIAECAPKSTKVVLDAMKPLLPEDHKKINLAHLRRPCTCIQLPPPLQPRFCPPGFLETLVSSRRKKGGAKTIFVLLCATCLVEEKPLMDSIEISLHDAEHPPGKLHRIQVPRFAPTSPEQAEKWSLMYWPTSFKNNNPYGPHPRIIALAEIELTEERELNAEAGMKLARRAAADGKECGLGAAVGVCVIERSPEYGARVVAVASDGRYRGTAGCHDDEQCGGRGNILAHAVMRAIALVALKRRIIDGKAGPPANPLMHATHMNAVNPPSTDAPSATIVMDQTDSHSDEESPTSPVSMSAALEPPVRTVPAKEFPPMPSSCLDLLPHMDSSSNIFLDYPITDMEKEYFDKPTLAPKGYLALQLELYVTHEPCIMCSMALLHSRFGRVIFEKEMRSTGALIAERPPMPSILPILIPREQGPAPTKSAKRRRNRKNSKMRARAIVEAEKARPLGPPIEYGLWWRGQLNWKFLCWQWRQDRVGFPDSRPSSSNMSTTGAGTPSIEWAPLDRGGPDPRSSMSDSRPSMEDDLIDRIRSMTLDNLDQYTHV</sequence>
<feature type="region of interest" description="Disordered" evidence="3">
    <location>
        <begin position="457"/>
        <end position="482"/>
    </location>
</feature>
<dbReference type="SUPFAM" id="SSF53927">
    <property type="entry name" value="Cytidine deaminase-like"/>
    <property type="match status" value="1"/>
</dbReference>
<dbReference type="GO" id="GO:0008033">
    <property type="term" value="P:tRNA processing"/>
    <property type="evidence" value="ECO:0007669"/>
    <property type="project" value="UniProtKB-KW"/>
</dbReference>
<evidence type="ECO:0000313" key="4">
    <source>
        <dbReference type="EMBL" id="KAF2672294.1"/>
    </source>
</evidence>
<proteinExistence type="inferred from homology"/>
<comment type="similarity">
    <text evidence="2">Belongs to the cytidine and deoxycytidylate deaminase family. ADAT3 subfamily.</text>
</comment>
<dbReference type="PANTHER" id="PTHR11079:SF156">
    <property type="entry name" value="INACTIVE TRNA-SPECIFIC ADENOSINE DEAMINASE-LIKE PROTEIN 3-RELATED"/>
    <property type="match status" value="1"/>
</dbReference>
<dbReference type="Proteomes" id="UP000799302">
    <property type="component" value="Unassembled WGS sequence"/>
</dbReference>
<evidence type="ECO:0000256" key="1">
    <source>
        <dbReference type="ARBA" id="ARBA00022694"/>
    </source>
</evidence>
<dbReference type="InterPro" id="IPR016193">
    <property type="entry name" value="Cytidine_deaminase-like"/>
</dbReference>
<dbReference type="GO" id="GO:0005737">
    <property type="term" value="C:cytoplasm"/>
    <property type="evidence" value="ECO:0007669"/>
    <property type="project" value="TreeGrafter"/>
</dbReference>
<organism evidence="4 5">
    <name type="scientific">Microthyrium microscopicum</name>
    <dbReference type="NCBI Taxonomy" id="703497"/>
    <lineage>
        <taxon>Eukaryota</taxon>
        <taxon>Fungi</taxon>
        <taxon>Dikarya</taxon>
        <taxon>Ascomycota</taxon>
        <taxon>Pezizomycotina</taxon>
        <taxon>Dothideomycetes</taxon>
        <taxon>Dothideomycetes incertae sedis</taxon>
        <taxon>Microthyriales</taxon>
        <taxon>Microthyriaceae</taxon>
        <taxon>Microthyrium</taxon>
    </lineage>
</organism>
<feature type="compositionally biased region" description="Polar residues" evidence="3">
    <location>
        <begin position="529"/>
        <end position="541"/>
    </location>
</feature>
<evidence type="ECO:0000256" key="3">
    <source>
        <dbReference type="SAM" id="MobiDB-lite"/>
    </source>
</evidence>
<feature type="compositionally biased region" description="Low complexity" evidence="3">
    <location>
        <begin position="556"/>
        <end position="565"/>
    </location>
</feature>
<evidence type="ECO:0000313" key="5">
    <source>
        <dbReference type="Proteomes" id="UP000799302"/>
    </source>
</evidence>